<comment type="cofactor">
    <cofactor evidence="1">
        <name>Mg(2+)</name>
        <dbReference type="ChEBI" id="CHEBI:18420"/>
    </cofactor>
</comment>
<dbReference type="Proteomes" id="UP001597510">
    <property type="component" value="Unassembled WGS sequence"/>
</dbReference>
<keyword evidence="3" id="KW-0479">Metal-binding</keyword>
<evidence type="ECO:0000313" key="8">
    <source>
        <dbReference type="Proteomes" id="UP001597510"/>
    </source>
</evidence>
<evidence type="ECO:0000256" key="4">
    <source>
        <dbReference type="ARBA" id="ARBA00022801"/>
    </source>
</evidence>
<evidence type="ECO:0000256" key="1">
    <source>
        <dbReference type="ARBA" id="ARBA00001946"/>
    </source>
</evidence>
<dbReference type="PANTHER" id="PTHR22748">
    <property type="entry name" value="AP ENDONUCLEASE"/>
    <property type="match status" value="1"/>
</dbReference>
<dbReference type="EMBL" id="JBHULC010000038">
    <property type="protein sequence ID" value="MFD2523785.1"/>
    <property type="molecule type" value="Genomic_DNA"/>
</dbReference>
<evidence type="ECO:0000313" key="7">
    <source>
        <dbReference type="EMBL" id="MFD2523785.1"/>
    </source>
</evidence>
<dbReference type="NCBIfam" id="TIGR00195">
    <property type="entry name" value="exoDNase_III"/>
    <property type="match status" value="1"/>
</dbReference>
<dbReference type="RefSeq" id="WP_340234049.1">
    <property type="nucleotide sequence ID" value="NZ_JBBEWC010000001.1"/>
</dbReference>
<protein>
    <submittedName>
        <fullName evidence="7">Exodeoxyribonuclease III</fullName>
        <ecNumber evidence="7">3.1.11.2</ecNumber>
    </submittedName>
</protein>
<dbReference type="GO" id="GO:0008311">
    <property type="term" value="F:double-stranded DNA 3'-5' DNA exonuclease activity"/>
    <property type="evidence" value="ECO:0007669"/>
    <property type="project" value="UniProtKB-EC"/>
</dbReference>
<dbReference type="EC" id="3.1.11.2" evidence="7"/>
<comment type="similarity">
    <text evidence="2">Belongs to the DNA repair enzymes AP/ExoA family.</text>
</comment>
<accession>A0ABW5JDV7</accession>
<keyword evidence="4 7" id="KW-0378">Hydrolase</keyword>
<dbReference type="InterPro" id="IPR036691">
    <property type="entry name" value="Endo/exonu/phosph_ase_sf"/>
</dbReference>
<keyword evidence="5" id="KW-0460">Magnesium</keyword>
<feature type="domain" description="Endonuclease/exonuclease/phosphatase" evidence="6">
    <location>
        <begin position="4"/>
        <end position="245"/>
    </location>
</feature>
<gene>
    <name evidence="7" type="ORF">ACFSR2_22990</name>
</gene>
<dbReference type="Gene3D" id="3.60.10.10">
    <property type="entry name" value="Endonuclease/exonuclease/phosphatase"/>
    <property type="match status" value="1"/>
</dbReference>
<evidence type="ECO:0000256" key="2">
    <source>
        <dbReference type="ARBA" id="ARBA00007092"/>
    </source>
</evidence>
<dbReference type="InterPro" id="IPR004808">
    <property type="entry name" value="AP_endonuc_1"/>
</dbReference>
<comment type="caution">
    <text evidence="7">The sequence shown here is derived from an EMBL/GenBank/DDBJ whole genome shotgun (WGS) entry which is preliminary data.</text>
</comment>
<dbReference type="NCBIfam" id="TIGR00633">
    <property type="entry name" value="xth"/>
    <property type="match status" value="1"/>
</dbReference>
<sequence length="255" mass="29386">MKIISYNVNGIRAAINKGLLDWLKNHQPDAICLQEIKLSETELVSPKFEELGYHCYWYPAQKRGYSGVAILSKIKPVHVEYGMGIAEYDFEGRMIRADFDNFSLISTYFPSGTSGDERQGLKMKFLEDFFVYIEKLSKTIPNLVLSGDVNICHQDIDIHNPKGNAKSSGFLPEERAWVGRFIDEGYIDTFRFFNQNPHNYTWWSVRSGARAKNLGWRIDYHFASKSLQLHLKSAAIYPELHFSDHCPIELCLEFA</sequence>
<proteinExistence type="inferred from homology"/>
<evidence type="ECO:0000256" key="5">
    <source>
        <dbReference type="ARBA" id="ARBA00022842"/>
    </source>
</evidence>
<name>A0ABW5JDV7_9BACT</name>
<dbReference type="Pfam" id="PF03372">
    <property type="entry name" value="Exo_endo_phos"/>
    <property type="match status" value="1"/>
</dbReference>
<dbReference type="PANTHER" id="PTHR22748:SF6">
    <property type="entry name" value="DNA-(APURINIC OR APYRIMIDINIC SITE) ENDONUCLEASE"/>
    <property type="match status" value="1"/>
</dbReference>
<dbReference type="SUPFAM" id="SSF56219">
    <property type="entry name" value="DNase I-like"/>
    <property type="match status" value="1"/>
</dbReference>
<keyword evidence="8" id="KW-1185">Reference proteome</keyword>
<evidence type="ECO:0000259" key="6">
    <source>
        <dbReference type="Pfam" id="PF03372"/>
    </source>
</evidence>
<dbReference type="PROSITE" id="PS51435">
    <property type="entry name" value="AP_NUCLEASE_F1_4"/>
    <property type="match status" value="1"/>
</dbReference>
<dbReference type="InterPro" id="IPR005135">
    <property type="entry name" value="Endo/exonuclease/phosphatase"/>
</dbReference>
<evidence type="ECO:0000256" key="3">
    <source>
        <dbReference type="ARBA" id="ARBA00022723"/>
    </source>
</evidence>
<reference evidence="8" key="1">
    <citation type="journal article" date="2019" name="Int. J. Syst. Evol. Microbiol.">
        <title>The Global Catalogue of Microorganisms (GCM) 10K type strain sequencing project: providing services to taxonomists for standard genome sequencing and annotation.</title>
        <authorList>
            <consortium name="The Broad Institute Genomics Platform"/>
            <consortium name="The Broad Institute Genome Sequencing Center for Infectious Disease"/>
            <person name="Wu L."/>
            <person name="Ma J."/>
        </authorList>
    </citation>
    <scope>NUCLEOTIDE SEQUENCE [LARGE SCALE GENOMIC DNA]</scope>
    <source>
        <strain evidence="8">KCTC 52344</strain>
    </source>
</reference>
<dbReference type="CDD" id="cd10281">
    <property type="entry name" value="Nape_like_AP-endo"/>
    <property type="match status" value="1"/>
</dbReference>
<organism evidence="7 8">
    <name type="scientific">Emticicia soli</name>
    <dbReference type="NCBI Taxonomy" id="2027878"/>
    <lineage>
        <taxon>Bacteria</taxon>
        <taxon>Pseudomonadati</taxon>
        <taxon>Bacteroidota</taxon>
        <taxon>Cytophagia</taxon>
        <taxon>Cytophagales</taxon>
        <taxon>Leadbetterellaceae</taxon>
        <taxon>Emticicia</taxon>
    </lineage>
</organism>